<dbReference type="AlphaFoldDB" id="A0A450YVC8"/>
<dbReference type="EMBL" id="CAADFR010000229">
    <property type="protein sequence ID" value="VFK45472.1"/>
    <property type="molecule type" value="Genomic_DNA"/>
</dbReference>
<evidence type="ECO:0000313" key="1">
    <source>
        <dbReference type="EMBL" id="VFK45472.1"/>
    </source>
</evidence>
<accession>A0A450YVC8</accession>
<protein>
    <submittedName>
        <fullName evidence="1">Uncharacterized protein</fullName>
    </submittedName>
</protein>
<proteinExistence type="predicted"/>
<organism evidence="1">
    <name type="scientific">Candidatus Kentrum sp. SD</name>
    <dbReference type="NCBI Taxonomy" id="2126332"/>
    <lineage>
        <taxon>Bacteria</taxon>
        <taxon>Pseudomonadati</taxon>
        <taxon>Pseudomonadota</taxon>
        <taxon>Gammaproteobacteria</taxon>
        <taxon>Candidatus Kentrum</taxon>
    </lineage>
</organism>
<name>A0A450YVC8_9GAMM</name>
<reference evidence="1" key="1">
    <citation type="submission" date="2019-02" db="EMBL/GenBank/DDBJ databases">
        <authorList>
            <person name="Gruber-Vodicka R. H."/>
            <person name="Seah K. B. B."/>
        </authorList>
    </citation>
    <scope>NUCLEOTIDE SEQUENCE</scope>
    <source>
        <strain evidence="2">BECK_S1320</strain>
        <strain evidence="1">BECK_S1321</strain>
    </source>
</reference>
<evidence type="ECO:0000313" key="2">
    <source>
        <dbReference type="EMBL" id="VFK49812.1"/>
    </source>
</evidence>
<sequence length="69" mass="7830">MTEVVQLKNYVERGTSDMKLKFLVDAQLPRRIADWLRTRVRHDSCAGYAVGQCHIGQRLAEASPQTDKA</sequence>
<gene>
    <name evidence="2" type="ORF">BECKSD772E_GA0070983_12444</name>
    <name evidence="1" type="ORF">BECKSD772F_GA0070984_12295</name>
</gene>
<dbReference type="EMBL" id="CAADFU010000244">
    <property type="protein sequence ID" value="VFK49812.1"/>
    <property type="molecule type" value="Genomic_DNA"/>
</dbReference>